<name>A0A975D9L2_9GAMM</name>
<feature type="signal peptide" evidence="1">
    <location>
        <begin position="1"/>
        <end position="22"/>
    </location>
</feature>
<keyword evidence="3" id="KW-1185">Reference proteome</keyword>
<sequence length="233" mass="25697">MRSTAKVALAASLVVSSMATQASIITEDLFTTNDGLLTLDTNTNLGWLDWTYTTNLSYETVLNRINDVNDSLYGFKYASVYDFQTLLSSFNASTHSSSSTFTGISPTNDPVPLFNSLGYTSFSTDYKSGLAITKTYRRSNTKKVIKYSYNRSDDKYQVLLDSSNGMFLDARKDYVGHALYIDMTPVNPPEQVVNNTGATDPSTAVTEVSEPSVFAMLFAGIALLFTRRKSESK</sequence>
<dbReference type="KEGG" id="psym:J1N51_09935"/>
<organism evidence="2 3">
    <name type="scientific">Psychrosphaera ytuae</name>
    <dbReference type="NCBI Taxonomy" id="2820710"/>
    <lineage>
        <taxon>Bacteria</taxon>
        <taxon>Pseudomonadati</taxon>
        <taxon>Pseudomonadota</taxon>
        <taxon>Gammaproteobacteria</taxon>
        <taxon>Alteromonadales</taxon>
        <taxon>Pseudoalteromonadaceae</taxon>
        <taxon>Psychrosphaera</taxon>
    </lineage>
</organism>
<evidence type="ECO:0000313" key="2">
    <source>
        <dbReference type="EMBL" id="QTH63062.1"/>
    </source>
</evidence>
<reference evidence="2" key="1">
    <citation type="submission" date="2021-03" db="EMBL/GenBank/DDBJ databases">
        <title>Description of Psychrosphaera ytuae sp. nov. isolated from deep sea sediment of South China Sea.</title>
        <authorList>
            <person name="Zhang J."/>
            <person name="Xu X.-D."/>
        </authorList>
    </citation>
    <scope>NUCLEOTIDE SEQUENCE</scope>
    <source>
        <strain evidence="2">MTZ26</strain>
    </source>
</reference>
<dbReference type="Proteomes" id="UP000682739">
    <property type="component" value="Chromosome"/>
</dbReference>
<accession>A0A975D9L2</accession>
<dbReference type="AlphaFoldDB" id="A0A975D9L2"/>
<feature type="chain" id="PRO_5037791837" description="PEP-CTERM protein-sorting domain-containing protein" evidence="1">
    <location>
        <begin position="23"/>
        <end position="233"/>
    </location>
</feature>
<keyword evidence="1" id="KW-0732">Signal</keyword>
<protein>
    <recommendedName>
        <fullName evidence="4">PEP-CTERM protein-sorting domain-containing protein</fullName>
    </recommendedName>
</protein>
<dbReference type="EMBL" id="CP072110">
    <property type="protein sequence ID" value="QTH63062.1"/>
    <property type="molecule type" value="Genomic_DNA"/>
</dbReference>
<evidence type="ECO:0008006" key="4">
    <source>
        <dbReference type="Google" id="ProtNLM"/>
    </source>
</evidence>
<evidence type="ECO:0000256" key="1">
    <source>
        <dbReference type="SAM" id="SignalP"/>
    </source>
</evidence>
<gene>
    <name evidence="2" type="ORF">J1N51_09935</name>
</gene>
<proteinExistence type="predicted"/>
<dbReference type="RefSeq" id="WP_208830906.1">
    <property type="nucleotide sequence ID" value="NZ_CP072110.1"/>
</dbReference>
<evidence type="ECO:0000313" key="3">
    <source>
        <dbReference type="Proteomes" id="UP000682739"/>
    </source>
</evidence>